<feature type="compositionally biased region" description="Polar residues" evidence="1">
    <location>
        <begin position="160"/>
        <end position="174"/>
    </location>
</feature>
<keyword evidence="2" id="KW-0732">Signal</keyword>
<evidence type="ECO:0000256" key="2">
    <source>
        <dbReference type="SAM" id="SignalP"/>
    </source>
</evidence>
<feature type="signal peptide" evidence="2">
    <location>
        <begin position="1"/>
        <end position="32"/>
    </location>
</feature>
<reference evidence="3 4" key="1">
    <citation type="submission" date="2020-07" db="EMBL/GenBank/DDBJ databases">
        <title>Comparative genomics of pyrophilous fungi reveals a link between fire events and developmental genes.</title>
        <authorList>
            <consortium name="DOE Joint Genome Institute"/>
            <person name="Steindorff A.S."/>
            <person name="Carver A."/>
            <person name="Calhoun S."/>
            <person name="Stillman K."/>
            <person name="Liu H."/>
            <person name="Lipzen A."/>
            <person name="Pangilinan J."/>
            <person name="Labutti K."/>
            <person name="Bruns T.D."/>
            <person name="Grigoriev I.V."/>
        </authorList>
    </citation>
    <scope>NUCLEOTIDE SEQUENCE [LARGE SCALE GENOMIC DNA]</scope>
    <source>
        <strain evidence="3 4">CBS 144469</strain>
    </source>
</reference>
<name>A0A8H6HH45_9AGAR</name>
<evidence type="ECO:0000256" key="1">
    <source>
        <dbReference type="SAM" id="MobiDB-lite"/>
    </source>
</evidence>
<feature type="region of interest" description="Disordered" evidence="1">
    <location>
        <begin position="155"/>
        <end position="174"/>
    </location>
</feature>
<dbReference type="EMBL" id="JACGCI010000086">
    <property type="protein sequence ID" value="KAF6746940.1"/>
    <property type="molecule type" value="Genomic_DNA"/>
</dbReference>
<protein>
    <submittedName>
        <fullName evidence="3">Uncharacterized protein</fullName>
    </submittedName>
</protein>
<gene>
    <name evidence="3" type="ORF">DFP72DRAFT_614506</name>
</gene>
<comment type="caution">
    <text evidence="3">The sequence shown here is derived from an EMBL/GenBank/DDBJ whole genome shotgun (WGS) entry which is preliminary data.</text>
</comment>
<accession>A0A8H6HH45</accession>
<keyword evidence="4" id="KW-1185">Reference proteome</keyword>
<dbReference type="AlphaFoldDB" id="A0A8H6HH45"/>
<sequence length="192" mass="21360">MHACWQHVQAGPHPSRRLHALLLLSIFRLLSLDDIRWTTYLIICRVKGKRLCALVARTSYTPTRLGHDGDERERAALRNFRPSSIETPSPAFKHVQSSSPNASWQVPIRDLPMHASEMHPPLLHTSRPHPASQMVQVQSSKPVRLPIARARASAAASIEPRTTTLSSRTLKPSSRTLQQNAIALRATAITAP</sequence>
<proteinExistence type="predicted"/>
<dbReference type="Proteomes" id="UP000521943">
    <property type="component" value="Unassembled WGS sequence"/>
</dbReference>
<organism evidence="3 4">
    <name type="scientific">Ephemerocybe angulata</name>
    <dbReference type="NCBI Taxonomy" id="980116"/>
    <lineage>
        <taxon>Eukaryota</taxon>
        <taxon>Fungi</taxon>
        <taxon>Dikarya</taxon>
        <taxon>Basidiomycota</taxon>
        <taxon>Agaricomycotina</taxon>
        <taxon>Agaricomycetes</taxon>
        <taxon>Agaricomycetidae</taxon>
        <taxon>Agaricales</taxon>
        <taxon>Agaricineae</taxon>
        <taxon>Psathyrellaceae</taxon>
        <taxon>Ephemerocybe</taxon>
    </lineage>
</organism>
<evidence type="ECO:0000313" key="3">
    <source>
        <dbReference type="EMBL" id="KAF6746940.1"/>
    </source>
</evidence>
<feature type="chain" id="PRO_5034157205" evidence="2">
    <location>
        <begin position="33"/>
        <end position="192"/>
    </location>
</feature>
<evidence type="ECO:0000313" key="4">
    <source>
        <dbReference type="Proteomes" id="UP000521943"/>
    </source>
</evidence>